<reference evidence="6" key="2">
    <citation type="submission" date="2020-01" db="EMBL/GenBank/DDBJ databases">
        <authorList>
            <person name="Korhonen P.K.K."/>
            <person name="Guangxu M.G."/>
            <person name="Wang T.W."/>
            <person name="Stroehlein A.J.S."/>
            <person name="Young N.D."/>
            <person name="Ang C.-S.A."/>
            <person name="Fernando D.W.F."/>
            <person name="Lu H.L."/>
            <person name="Taylor S.T."/>
            <person name="Ehtesham M.E.M."/>
            <person name="Najaraj S.H.N."/>
            <person name="Harsha G.H.G."/>
            <person name="Madugundu A.M."/>
            <person name="Renuse S.R."/>
            <person name="Holt D.H."/>
            <person name="Pandey A.P."/>
            <person name="Papenfuss A.P."/>
            <person name="Gasser R.B.G."/>
            <person name="Fischer K.F."/>
        </authorList>
    </citation>
    <scope>NUCLEOTIDE SEQUENCE</scope>
    <source>
        <strain evidence="6">SSS_KF_BRIS2020</strain>
    </source>
</reference>
<feature type="compositionally biased region" description="Low complexity" evidence="4">
    <location>
        <begin position="809"/>
        <end position="837"/>
    </location>
</feature>
<feature type="compositionally biased region" description="Basic residues" evidence="4">
    <location>
        <begin position="22"/>
        <end position="59"/>
    </location>
</feature>
<feature type="compositionally biased region" description="Basic and acidic residues" evidence="4">
    <location>
        <begin position="312"/>
        <end position="321"/>
    </location>
</feature>
<feature type="compositionally biased region" description="Polar residues" evidence="4">
    <location>
        <begin position="546"/>
        <end position="577"/>
    </location>
</feature>
<sequence length="1402" mass="158422">MVLQQSSAAASLPSPAHHHSLVVRHHSHSHHHPHSHHHSFSSHAQNHPHHHHHHHHHYHSTNCTNSNHSQPHQQHQNHHHSNRAPNHSSSGSTIMPSVIRPPPAHLNPRSTASTTSTHGSSYHHRHHHHYHLIQSNGTSSYHSSNHRYPHHHQQQHNDRNSYNVSNGNSHELSNNGNYPLGLYMSRITRSNTSDDENLNHSNHNGHRLDDSPADDSPSNDHISVQRQQLSTNSSHRLRTNSMLLDESLSMPSPFPVDNFDLFPTNFDSQNPSPESLDLHQRHLSHSGCRIGAPISEQPHHHRSARQQHSNRRPSENDHCDQDSILSRKSAESPSRKRRRTEFSNDSITLDQFGEMVPTSETNERSDSNSSDPPIVSSLQYPWLAVDTFLERMNNEIPTNNENNNNNNNHNATTTNNSHSENNANNSDGDNNNNSFRINGSNNPNRLEINPTLNSDYVSNNESRNSNLINDDDDDRARRYECDPISQQHSVASRVVRLPASLLTATLEEFGERNGDMNETINNCSLWTPMINQASPRERVRNEIRVQSSNPITNPENDRNNNPMEPSSTSSSRQTNPRLRNVAVNDEENENKRRFSDAQTSTELDEAQEIGSTLSDTQSFDSTAATIDSTSEVSMAYYINPESPDFSNLPNYSRSIFNDFSSTSNQSNQNSHSSLSNQTNESSSRPRRERSQQTDERTRQDSSIITISNTYINQVNTDGTNANSQSSRNLNSNNSQTDLSSQTHSAINEQVPFHRTQSDRSRRYRNTIENQTSRSNNRNNSDWFDINTRSEQSNASENTNTDANVDSNPTNDANVNNNIGNTNPNNNNNAATNANVNTNTNINNTVNPSANNADIALSMHRLMYRLFGQNSPYLAWQNNPANHAIISNSSTRQYTPHQLQHLLSLHQQSLLNQRAFTEILSLAERNDANLSNPYYRARNVTDRRQTSNSYRASACPALNAARINLQNNVSDNNVCASQSQSQSNNQSSHHNSQSFNSSGSTNQTVRQSVNHSIVPPIYENPYNGYLYPGNTRPLESIPQPSNYDAYNPLVSLLLPQQHSAVQPGANHVAPQAQTPAMNNMLYNMMPAMDATTSNVAFVAPTRSIPNYTHSYRAFNEPSTQINENNRTASQSQSINTSSQQQSLPSQQPNLTPQRQPYDLHNNLMRLNSLDVLSSIELLTSGYNTHHRSFFGPNFQQFLLQQQGHPHQHRGVDLPTQTFSAGPGAPPNPVPGHHTSNANLVYPPFSYRPLRTSFRDIADWPLFHNSPNLFNENVPDTENYEALLSLAERLGEAKPRGLNKSEIDQLPSYRYKPENSEESDQTMCVICMYEFEAKQNLRVLPCHHEFHVRCIDKWLKVFSFELLLRLRSFGIYFFFLSVFFLSITTDEQNLSDLSTRFISTSSRS</sequence>
<evidence type="ECO:0000313" key="6">
    <source>
        <dbReference type="EMBL" id="KAF7496597.1"/>
    </source>
</evidence>
<feature type="compositionally biased region" description="Polar residues" evidence="4">
    <location>
        <begin position="786"/>
        <end position="808"/>
    </location>
</feature>
<dbReference type="OrthoDB" id="1714475at2759"/>
<dbReference type="InterPro" id="IPR001841">
    <property type="entry name" value="Znf_RING"/>
</dbReference>
<feature type="compositionally biased region" description="Basic residues" evidence="4">
    <location>
        <begin position="121"/>
        <end position="131"/>
    </location>
</feature>
<feature type="compositionally biased region" description="Basic and acidic residues" evidence="4">
    <location>
        <begin position="683"/>
        <end position="699"/>
    </location>
</feature>
<feature type="compositionally biased region" description="Basic residues" evidence="4">
    <location>
        <begin position="144"/>
        <end position="154"/>
    </location>
</feature>
<feature type="compositionally biased region" description="Basic residues" evidence="4">
    <location>
        <begin position="299"/>
        <end position="311"/>
    </location>
</feature>
<dbReference type="SUPFAM" id="SSF57850">
    <property type="entry name" value="RING/U-box"/>
    <property type="match status" value="1"/>
</dbReference>
<evidence type="ECO:0000313" key="8">
    <source>
        <dbReference type="Proteomes" id="UP000070412"/>
    </source>
</evidence>
<feature type="region of interest" description="Disordered" evidence="4">
    <location>
        <begin position="191"/>
        <end position="236"/>
    </location>
</feature>
<feature type="region of interest" description="Disordered" evidence="4">
    <location>
        <begin position="659"/>
        <end position="837"/>
    </location>
</feature>
<feature type="compositionally biased region" description="Polar residues" evidence="4">
    <location>
        <begin position="735"/>
        <end position="747"/>
    </location>
</feature>
<dbReference type="PROSITE" id="PS50089">
    <property type="entry name" value="ZF_RING_2"/>
    <property type="match status" value="1"/>
</dbReference>
<feature type="domain" description="RING-type" evidence="5">
    <location>
        <begin position="1322"/>
        <end position="1352"/>
    </location>
</feature>
<feature type="compositionally biased region" description="Low complexity" evidence="4">
    <location>
        <begin position="109"/>
        <end position="120"/>
    </location>
</feature>
<keyword evidence="2" id="KW-0862">Zinc</keyword>
<dbReference type="PANTHER" id="PTHR46171">
    <property type="entry name" value="GH10160P"/>
    <property type="match status" value="1"/>
</dbReference>
<feature type="region of interest" description="Disordered" evidence="4">
    <location>
        <begin position="546"/>
        <end position="622"/>
    </location>
</feature>
<dbReference type="EMBL" id="WVUK01000004">
    <property type="protein sequence ID" value="KAF7496597.1"/>
    <property type="molecule type" value="Genomic_DNA"/>
</dbReference>
<feature type="compositionally biased region" description="Low complexity" evidence="4">
    <location>
        <begin position="398"/>
        <end position="444"/>
    </location>
</feature>
<dbReference type="Gene3D" id="3.30.40.10">
    <property type="entry name" value="Zinc/RING finger domain, C3HC4 (zinc finger)"/>
    <property type="match status" value="1"/>
</dbReference>
<feature type="compositionally biased region" description="Polar residues" evidence="4">
    <location>
        <begin position="83"/>
        <end position="95"/>
    </location>
</feature>
<evidence type="ECO:0000256" key="4">
    <source>
        <dbReference type="SAM" id="MobiDB-lite"/>
    </source>
</evidence>
<feature type="region of interest" description="Disordered" evidence="4">
    <location>
        <begin position="1123"/>
        <end position="1156"/>
    </location>
</feature>
<evidence type="ECO:0000256" key="3">
    <source>
        <dbReference type="PROSITE-ProRule" id="PRU00175"/>
    </source>
</evidence>
<name>A0A834RIE6_SARSC</name>
<dbReference type="InterPro" id="IPR013083">
    <property type="entry name" value="Znf_RING/FYVE/PHD"/>
</dbReference>
<dbReference type="GO" id="GO:0016567">
    <property type="term" value="P:protein ubiquitination"/>
    <property type="evidence" value="ECO:0007669"/>
    <property type="project" value="TreeGrafter"/>
</dbReference>
<feature type="compositionally biased region" description="Polar residues" evidence="4">
    <location>
        <begin position="450"/>
        <end position="468"/>
    </location>
</feature>
<evidence type="ECO:0000256" key="1">
    <source>
        <dbReference type="ARBA" id="ARBA00022771"/>
    </source>
</evidence>
<feature type="compositionally biased region" description="Low complexity" evidence="4">
    <location>
        <begin position="720"/>
        <end position="734"/>
    </location>
</feature>
<gene>
    <name evidence="6" type="ORF">SSS_6147</name>
</gene>
<keyword evidence="1 3" id="KW-0863">Zinc-finger</keyword>
<feature type="compositionally biased region" description="Low complexity" evidence="4">
    <location>
        <begin position="976"/>
        <end position="1002"/>
    </location>
</feature>
<feature type="compositionally biased region" description="Low complexity" evidence="4">
    <location>
        <begin position="60"/>
        <end position="74"/>
    </location>
</feature>
<feature type="region of interest" description="Disordered" evidence="4">
    <location>
        <begin position="288"/>
        <end position="375"/>
    </location>
</feature>
<evidence type="ECO:0000256" key="2">
    <source>
        <dbReference type="ARBA" id="ARBA00022833"/>
    </source>
</evidence>
<feature type="compositionally biased region" description="Polar residues" evidence="4">
    <location>
        <begin position="609"/>
        <end position="622"/>
    </location>
</feature>
<feature type="compositionally biased region" description="Polar residues" evidence="4">
    <location>
        <begin position="221"/>
        <end position="236"/>
    </location>
</feature>
<feature type="region of interest" description="Disordered" evidence="4">
    <location>
        <begin position="395"/>
        <end position="474"/>
    </location>
</feature>
<reference evidence="7" key="3">
    <citation type="submission" date="2022-06" db="UniProtKB">
        <authorList>
            <consortium name="EnsemblMetazoa"/>
        </authorList>
    </citation>
    <scope>IDENTIFICATION</scope>
</reference>
<dbReference type="EnsemblMetazoa" id="SSS_6147s_mrna">
    <property type="protein sequence ID" value="KAF7496597.1"/>
    <property type="gene ID" value="SSS_6147"/>
</dbReference>
<dbReference type="CDD" id="cd16472">
    <property type="entry name" value="RING-H2_RNF38-like"/>
    <property type="match status" value="1"/>
</dbReference>
<keyword evidence="8" id="KW-1185">Reference proteome</keyword>
<protein>
    <submittedName>
        <fullName evidence="6">E3 ubiquitin-protein ligase RNF38</fullName>
    </submittedName>
</protein>
<dbReference type="GO" id="GO:0008270">
    <property type="term" value="F:zinc ion binding"/>
    <property type="evidence" value="ECO:0007669"/>
    <property type="project" value="UniProtKB-KW"/>
</dbReference>
<dbReference type="GO" id="GO:0061630">
    <property type="term" value="F:ubiquitin protein ligase activity"/>
    <property type="evidence" value="ECO:0007669"/>
    <property type="project" value="TreeGrafter"/>
</dbReference>
<feature type="compositionally biased region" description="Low complexity" evidence="4">
    <location>
        <begin position="660"/>
        <end position="682"/>
    </location>
</feature>
<feature type="compositionally biased region" description="Polar residues" evidence="4">
    <location>
        <begin position="160"/>
        <end position="177"/>
    </location>
</feature>
<dbReference type="Proteomes" id="UP000070412">
    <property type="component" value="Unassembled WGS sequence"/>
</dbReference>
<feature type="compositionally biased region" description="Low complexity" evidence="4">
    <location>
        <begin position="1128"/>
        <end position="1152"/>
    </location>
</feature>
<feature type="compositionally biased region" description="Polar residues" evidence="4">
    <location>
        <begin position="133"/>
        <end position="143"/>
    </location>
</feature>
<dbReference type="PANTHER" id="PTHR46171:SF3">
    <property type="entry name" value="GH10160P"/>
    <property type="match status" value="1"/>
</dbReference>
<feature type="region of interest" description="Disordered" evidence="4">
    <location>
        <begin position="22"/>
        <end position="177"/>
    </location>
</feature>
<organism evidence="6">
    <name type="scientific">Sarcoptes scabiei</name>
    <name type="common">Itch mite</name>
    <name type="synonym">Acarus scabiei</name>
    <dbReference type="NCBI Taxonomy" id="52283"/>
    <lineage>
        <taxon>Eukaryota</taxon>
        <taxon>Metazoa</taxon>
        <taxon>Ecdysozoa</taxon>
        <taxon>Arthropoda</taxon>
        <taxon>Chelicerata</taxon>
        <taxon>Arachnida</taxon>
        <taxon>Acari</taxon>
        <taxon>Acariformes</taxon>
        <taxon>Sarcoptiformes</taxon>
        <taxon>Astigmata</taxon>
        <taxon>Psoroptidia</taxon>
        <taxon>Sarcoptoidea</taxon>
        <taxon>Sarcoptidae</taxon>
        <taxon>Sarcoptinae</taxon>
        <taxon>Sarcoptes</taxon>
    </lineage>
</organism>
<feature type="compositionally biased region" description="Low complexity" evidence="4">
    <location>
        <begin position="701"/>
        <end position="712"/>
    </location>
</feature>
<evidence type="ECO:0000313" key="7">
    <source>
        <dbReference type="EnsemblMetazoa" id="KAF7496597.1"/>
    </source>
</evidence>
<accession>A0A834RIE6</accession>
<evidence type="ECO:0000259" key="5">
    <source>
        <dbReference type="PROSITE" id="PS50089"/>
    </source>
</evidence>
<keyword evidence="1 3" id="KW-0479">Metal-binding</keyword>
<dbReference type="Pfam" id="PF17123">
    <property type="entry name" value="zf-RING_11"/>
    <property type="match status" value="1"/>
</dbReference>
<proteinExistence type="predicted"/>
<feature type="region of interest" description="Disordered" evidence="4">
    <location>
        <begin position="973"/>
        <end position="1005"/>
    </location>
</feature>
<reference evidence="8" key="1">
    <citation type="journal article" date="2020" name="PLoS Negl. Trop. Dis.">
        <title>High-quality nuclear genome for Sarcoptes scabiei-A critical resource for a neglected parasite.</title>
        <authorList>
            <person name="Korhonen P.K."/>
            <person name="Gasser R.B."/>
            <person name="Ma G."/>
            <person name="Wang T."/>
            <person name="Stroehlein A.J."/>
            <person name="Young N.D."/>
            <person name="Ang C.S."/>
            <person name="Fernando D.D."/>
            <person name="Lu H.C."/>
            <person name="Taylor S."/>
            <person name="Reynolds S.L."/>
            <person name="Mofiz E."/>
            <person name="Najaraj S.H."/>
            <person name="Gowda H."/>
            <person name="Madugundu A."/>
            <person name="Renuse S."/>
            <person name="Holt D."/>
            <person name="Pandey A."/>
            <person name="Papenfuss A.T."/>
            <person name="Fischer K."/>
        </authorList>
    </citation>
    <scope>NUCLEOTIDE SEQUENCE [LARGE SCALE GENOMIC DNA]</scope>
</reference>